<sequence length="418" mass="48898">MKRTERKKQQYEEIDDFAKALLEKKTEMAIYKDLENEQPKVTSELERLKKEETMSSALDMLRKERGQKSIQQEELEYSLKEELEQTLDLKRTESLFKKDEDASLKTVQGILNENAKTESEEEKKPEIEEKEEKKTEETKPKKIKKEKKKKKKRNKMSKTSKIVIVLVLLGLCLMGGYAYKIYIYDPQNVASEEQLKAYDRLIAYADEFDMMSDSEKLELLDMQNDYDGLLDKQKDAINDYFKDKDHVGKTYTRLIKELKQLKSDLEDESNEGYQALKAYLEGWESYTDAQKMEVVNYKTTYSELNSVLQKKIDDLSRSYCTKSYTSLYSEYFEKLKQQNEAQIASLEGELESEKTDLQELQTYADSLQADLKYAQDNGQDTSEIQVQIQTNNDVISQTQQRINSIQSQIDALKAQIQQ</sequence>
<keyword evidence="5" id="KW-1185">Reference proteome</keyword>
<proteinExistence type="predicted"/>
<comment type="caution">
    <text evidence="4">The sequence shown here is derived from an EMBL/GenBank/DDBJ whole genome shotgun (WGS) entry which is preliminary data.</text>
</comment>
<feature type="compositionally biased region" description="Basic residues" evidence="2">
    <location>
        <begin position="141"/>
        <end position="154"/>
    </location>
</feature>
<dbReference type="AlphaFoldDB" id="A0A7X2T413"/>
<evidence type="ECO:0000256" key="3">
    <source>
        <dbReference type="SAM" id="Phobius"/>
    </source>
</evidence>
<organism evidence="4 5">
    <name type="scientific">Floccifex porci</name>
    <dbReference type="NCBI Taxonomy" id="2606629"/>
    <lineage>
        <taxon>Bacteria</taxon>
        <taxon>Bacillati</taxon>
        <taxon>Bacillota</taxon>
        <taxon>Erysipelotrichia</taxon>
        <taxon>Erysipelotrichales</taxon>
        <taxon>Erysipelotrichaceae</taxon>
        <taxon>Floccifex</taxon>
    </lineage>
</organism>
<keyword evidence="1" id="KW-0175">Coiled coil</keyword>
<gene>
    <name evidence="4" type="ORF">FYJ50_04120</name>
</gene>
<accession>A0A7X2T413</accession>
<dbReference type="RefSeq" id="WP_154459768.1">
    <property type="nucleotide sequence ID" value="NZ_JAQYTQ010000039.1"/>
</dbReference>
<feature type="region of interest" description="Disordered" evidence="2">
    <location>
        <begin position="108"/>
        <end position="154"/>
    </location>
</feature>
<evidence type="ECO:0000313" key="4">
    <source>
        <dbReference type="EMBL" id="MSS01296.1"/>
    </source>
</evidence>
<feature type="compositionally biased region" description="Basic and acidic residues" evidence="2">
    <location>
        <begin position="115"/>
        <end position="140"/>
    </location>
</feature>
<keyword evidence="3" id="KW-0812">Transmembrane</keyword>
<dbReference type="EMBL" id="VUMM01000005">
    <property type="protein sequence ID" value="MSS01296.1"/>
    <property type="molecule type" value="Genomic_DNA"/>
</dbReference>
<evidence type="ECO:0000256" key="1">
    <source>
        <dbReference type="SAM" id="Coils"/>
    </source>
</evidence>
<evidence type="ECO:0000313" key="5">
    <source>
        <dbReference type="Proteomes" id="UP000470082"/>
    </source>
</evidence>
<keyword evidence="3" id="KW-1133">Transmembrane helix</keyword>
<reference evidence="4 5" key="1">
    <citation type="submission" date="2019-08" db="EMBL/GenBank/DDBJ databases">
        <title>In-depth cultivation of the pig gut microbiome towards novel bacterial diversity and tailored functional studies.</title>
        <authorList>
            <person name="Wylensek D."/>
            <person name="Hitch T.C.A."/>
            <person name="Clavel T."/>
        </authorList>
    </citation>
    <scope>NUCLEOTIDE SEQUENCE [LARGE SCALE GENOMIC DNA]</scope>
    <source>
        <strain evidence="4 5">LKV-178-WT-2G</strain>
    </source>
</reference>
<name>A0A7X2T413_9FIRM</name>
<feature type="coiled-coil region" evidence="1">
    <location>
        <begin position="336"/>
        <end position="415"/>
    </location>
</feature>
<keyword evidence="3" id="KW-0472">Membrane</keyword>
<protein>
    <submittedName>
        <fullName evidence="4">Uncharacterized protein</fullName>
    </submittedName>
</protein>
<feature type="transmembrane region" description="Helical" evidence="3">
    <location>
        <begin position="159"/>
        <end position="179"/>
    </location>
</feature>
<evidence type="ECO:0000256" key="2">
    <source>
        <dbReference type="SAM" id="MobiDB-lite"/>
    </source>
</evidence>
<dbReference type="Proteomes" id="UP000470082">
    <property type="component" value="Unassembled WGS sequence"/>
</dbReference>